<dbReference type="GO" id="GO:0046872">
    <property type="term" value="F:metal ion binding"/>
    <property type="evidence" value="ECO:0007669"/>
    <property type="project" value="UniProtKB-KW"/>
</dbReference>
<evidence type="ECO:0000256" key="3">
    <source>
        <dbReference type="ARBA" id="ARBA00022741"/>
    </source>
</evidence>
<dbReference type="CDD" id="cd17920">
    <property type="entry name" value="DEXHc_RecQ"/>
    <property type="match status" value="1"/>
</dbReference>
<dbReference type="SMART" id="SM00490">
    <property type="entry name" value="HELICc"/>
    <property type="match status" value="1"/>
</dbReference>
<dbReference type="EMBL" id="CP029480">
    <property type="protein sequence ID" value="AWV98649.1"/>
    <property type="molecule type" value="Genomic_DNA"/>
</dbReference>
<dbReference type="SUPFAM" id="SSF52540">
    <property type="entry name" value="P-loop containing nucleoside triphosphate hydrolases"/>
    <property type="match status" value="1"/>
</dbReference>
<evidence type="ECO:0000256" key="4">
    <source>
        <dbReference type="ARBA" id="ARBA00022801"/>
    </source>
</evidence>
<evidence type="ECO:0000256" key="1">
    <source>
        <dbReference type="ARBA" id="ARBA00005446"/>
    </source>
</evidence>
<keyword evidence="8" id="KW-0413">Isomerase</keyword>
<dbReference type="PROSITE" id="PS51192">
    <property type="entry name" value="HELICASE_ATP_BIND_1"/>
    <property type="match status" value="1"/>
</dbReference>
<dbReference type="InterPro" id="IPR011545">
    <property type="entry name" value="DEAD/DEAH_box_helicase_dom"/>
</dbReference>
<keyword evidence="3" id="KW-0547">Nucleotide-binding</keyword>
<dbReference type="PANTHER" id="PTHR13710:SF105">
    <property type="entry name" value="ATP-DEPENDENT DNA HELICASE Q1"/>
    <property type="match status" value="1"/>
</dbReference>
<keyword evidence="4" id="KW-0378">Hydrolase</keyword>
<sequence length="633" mass="72686">MTSPKEILQKYWQYDSFRPLQSEIISSVLEKKDTLALMPTGGGKSLCFQVPGLILDGVTIVITPLIALMKDQVYQLKERNIRAAAIFSGMHKSDIDRTLDNFVLGDYKFLYVSPERLLTEMMIERTKRMNVSLLVIDEAHCISKWGHDFRPSYLKINTFKQYCPKASIIALTATATKETQKDILAQLKLKRPEVFKMSFKRSNLAIYSSESSSKNLELADLINKVRGSSIVYCKTRKDTQEVAHFLKNCGLSADFYHAGLSNELRFKKQEDWIKNKIQIIVSTNAFGMGIDKSDVRSVFHLHIPENMESYYQEIGRAGRDGADSSVFLLYNNQDIEKLKFNLEQAFPPIELLVKLYQSLCNFYKLAYGSIPEQYYEFDSYHFQSTFGLKAIPTYYGMKMLENQGIIEMNDSYQAPSRFQFLINSFELGSLQDKNKDLEKFTQTLLRIYGGELFLNPSIISESEISKAYGAGKIIVERMLRRLEKLNIGSYFQQSGKPTISFLGKRYDAEKLPLNHSEIAKKKKSEKAAIERMINYVSGHRRCRMAQLQDYFGEENVADCGQCDICKLKNEETLRIQKIESLGVELAKQLPIQLSELTLKSETTTFGIEEVIHHFVDRNYWILQNGVLKVNSKN</sequence>
<dbReference type="KEGG" id="als:DJ013_10900"/>
<dbReference type="Gene3D" id="1.10.10.10">
    <property type="entry name" value="Winged helix-like DNA-binding domain superfamily/Winged helix DNA-binding domain"/>
    <property type="match status" value="1"/>
</dbReference>
<proteinExistence type="inferred from homology"/>
<dbReference type="GO" id="GO:0016787">
    <property type="term" value="F:hydrolase activity"/>
    <property type="evidence" value="ECO:0007669"/>
    <property type="project" value="UniProtKB-KW"/>
</dbReference>
<dbReference type="InterPro" id="IPR027417">
    <property type="entry name" value="P-loop_NTPase"/>
</dbReference>
<dbReference type="InterPro" id="IPR014001">
    <property type="entry name" value="Helicase_ATP-bd"/>
</dbReference>
<evidence type="ECO:0000256" key="8">
    <source>
        <dbReference type="ARBA" id="ARBA00023235"/>
    </source>
</evidence>
<dbReference type="InterPro" id="IPR036388">
    <property type="entry name" value="WH-like_DNA-bd_sf"/>
</dbReference>
<dbReference type="NCBIfam" id="TIGR00614">
    <property type="entry name" value="recQ_fam"/>
    <property type="match status" value="1"/>
</dbReference>
<evidence type="ECO:0000256" key="9">
    <source>
        <dbReference type="ARBA" id="ARBA00034617"/>
    </source>
</evidence>
<dbReference type="PROSITE" id="PS51194">
    <property type="entry name" value="HELICASE_CTER"/>
    <property type="match status" value="1"/>
</dbReference>
<dbReference type="InterPro" id="IPR002464">
    <property type="entry name" value="DNA/RNA_helicase_DEAH_CS"/>
</dbReference>
<name>A0A2Z4GBH8_9BACT</name>
<dbReference type="GO" id="GO:0003677">
    <property type="term" value="F:DNA binding"/>
    <property type="evidence" value="ECO:0007669"/>
    <property type="project" value="UniProtKB-KW"/>
</dbReference>
<gene>
    <name evidence="15" type="ORF">DJ013_10900</name>
</gene>
<evidence type="ECO:0000259" key="14">
    <source>
        <dbReference type="PROSITE" id="PS51194"/>
    </source>
</evidence>
<dbReference type="GO" id="GO:0006310">
    <property type="term" value="P:DNA recombination"/>
    <property type="evidence" value="ECO:0007669"/>
    <property type="project" value="InterPro"/>
</dbReference>
<keyword evidence="5 15" id="KW-0347">Helicase</keyword>
<comment type="catalytic activity">
    <reaction evidence="9">
        <text>Couples ATP hydrolysis with the unwinding of duplex DNA by translocating in the 3'-5' direction.</text>
        <dbReference type="EC" id="5.6.2.4"/>
    </reaction>
</comment>
<organism evidence="15 16">
    <name type="scientific">Arcticibacterium luteifluviistationis</name>
    <dbReference type="NCBI Taxonomy" id="1784714"/>
    <lineage>
        <taxon>Bacteria</taxon>
        <taxon>Pseudomonadati</taxon>
        <taxon>Bacteroidota</taxon>
        <taxon>Cytophagia</taxon>
        <taxon>Cytophagales</taxon>
        <taxon>Leadbetterellaceae</taxon>
        <taxon>Arcticibacterium</taxon>
    </lineage>
</organism>
<dbReference type="Gene3D" id="3.40.50.300">
    <property type="entry name" value="P-loop containing nucleotide triphosphate hydrolases"/>
    <property type="match status" value="2"/>
</dbReference>
<evidence type="ECO:0000256" key="11">
    <source>
        <dbReference type="ARBA" id="ARBA00044535"/>
    </source>
</evidence>
<evidence type="ECO:0000256" key="12">
    <source>
        <dbReference type="ARBA" id="ARBA00044550"/>
    </source>
</evidence>
<dbReference type="GO" id="GO:0030894">
    <property type="term" value="C:replisome"/>
    <property type="evidence" value="ECO:0007669"/>
    <property type="project" value="TreeGrafter"/>
</dbReference>
<dbReference type="Proteomes" id="UP000249873">
    <property type="component" value="Chromosome"/>
</dbReference>
<dbReference type="AlphaFoldDB" id="A0A2Z4GBH8"/>
<dbReference type="Pfam" id="PF00270">
    <property type="entry name" value="DEAD"/>
    <property type="match status" value="1"/>
</dbReference>
<evidence type="ECO:0000313" key="15">
    <source>
        <dbReference type="EMBL" id="AWV98649.1"/>
    </source>
</evidence>
<evidence type="ECO:0000256" key="6">
    <source>
        <dbReference type="ARBA" id="ARBA00022840"/>
    </source>
</evidence>
<keyword evidence="7" id="KW-0238">DNA-binding</keyword>
<keyword evidence="16" id="KW-1185">Reference proteome</keyword>
<dbReference type="OrthoDB" id="9763310at2"/>
<accession>A0A2Z4GBH8</accession>
<dbReference type="Pfam" id="PF16124">
    <property type="entry name" value="RecQ_Zn_bind"/>
    <property type="match status" value="1"/>
</dbReference>
<dbReference type="SMART" id="SM00487">
    <property type="entry name" value="DEXDc"/>
    <property type="match status" value="1"/>
</dbReference>
<dbReference type="RefSeq" id="WP_111371842.1">
    <property type="nucleotide sequence ID" value="NZ_CP029480.1"/>
</dbReference>
<feature type="domain" description="Helicase ATP-binding" evidence="13">
    <location>
        <begin position="25"/>
        <end position="193"/>
    </location>
</feature>
<dbReference type="GO" id="GO:0009378">
    <property type="term" value="F:four-way junction helicase activity"/>
    <property type="evidence" value="ECO:0007669"/>
    <property type="project" value="TreeGrafter"/>
</dbReference>
<dbReference type="EC" id="5.6.2.4" evidence="10"/>
<dbReference type="InterPro" id="IPR004589">
    <property type="entry name" value="DNA_helicase_ATP-dep_RecQ"/>
</dbReference>
<dbReference type="GO" id="GO:0043138">
    <property type="term" value="F:3'-5' DNA helicase activity"/>
    <property type="evidence" value="ECO:0007669"/>
    <property type="project" value="UniProtKB-EC"/>
</dbReference>
<evidence type="ECO:0000259" key="13">
    <source>
        <dbReference type="PROSITE" id="PS51192"/>
    </source>
</evidence>
<evidence type="ECO:0000256" key="10">
    <source>
        <dbReference type="ARBA" id="ARBA00034808"/>
    </source>
</evidence>
<dbReference type="InterPro" id="IPR032284">
    <property type="entry name" value="RecQ_Zn-bd"/>
</dbReference>
<protein>
    <recommendedName>
        <fullName evidence="11">ATP-dependent DNA helicase RecQ</fullName>
        <ecNumber evidence="10">5.6.2.4</ecNumber>
    </recommendedName>
    <alternativeName>
        <fullName evidence="12">DNA 3'-5' helicase RecQ</fullName>
    </alternativeName>
</protein>
<evidence type="ECO:0000256" key="2">
    <source>
        <dbReference type="ARBA" id="ARBA00022723"/>
    </source>
</evidence>
<evidence type="ECO:0000313" key="16">
    <source>
        <dbReference type="Proteomes" id="UP000249873"/>
    </source>
</evidence>
<dbReference type="GO" id="GO:0005524">
    <property type="term" value="F:ATP binding"/>
    <property type="evidence" value="ECO:0007669"/>
    <property type="project" value="UniProtKB-KW"/>
</dbReference>
<keyword evidence="6" id="KW-0067">ATP-binding</keyword>
<keyword evidence="2" id="KW-0479">Metal-binding</keyword>
<reference evidence="15 16" key="1">
    <citation type="submission" date="2018-05" db="EMBL/GenBank/DDBJ databases">
        <title>Complete genome sequence of Arcticibacterium luteifluviistationis SM1504T, a cytophagaceae bacterium isolated from Arctic surface seawater.</title>
        <authorList>
            <person name="Li Y."/>
            <person name="Qin Q.-L."/>
        </authorList>
    </citation>
    <scope>NUCLEOTIDE SEQUENCE [LARGE SCALE GENOMIC DNA]</scope>
    <source>
        <strain evidence="15 16">SM1504</strain>
    </source>
</reference>
<dbReference type="PANTHER" id="PTHR13710">
    <property type="entry name" value="DNA HELICASE RECQ FAMILY MEMBER"/>
    <property type="match status" value="1"/>
</dbReference>
<feature type="domain" description="Helicase C-terminal" evidence="14">
    <location>
        <begin position="217"/>
        <end position="360"/>
    </location>
</feature>
<comment type="similarity">
    <text evidence="1">Belongs to the helicase family. RecQ subfamily.</text>
</comment>
<dbReference type="InterPro" id="IPR001650">
    <property type="entry name" value="Helicase_C-like"/>
</dbReference>
<evidence type="ECO:0000256" key="5">
    <source>
        <dbReference type="ARBA" id="ARBA00022806"/>
    </source>
</evidence>
<dbReference type="GO" id="GO:0006281">
    <property type="term" value="P:DNA repair"/>
    <property type="evidence" value="ECO:0007669"/>
    <property type="project" value="TreeGrafter"/>
</dbReference>
<dbReference type="PROSITE" id="PS00690">
    <property type="entry name" value="DEAH_ATP_HELICASE"/>
    <property type="match status" value="1"/>
</dbReference>
<dbReference type="Pfam" id="PF00271">
    <property type="entry name" value="Helicase_C"/>
    <property type="match status" value="1"/>
</dbReference>
<dbReference type="GO" id="GO:0043590">
    <property type="term" value="C:bacterial nucleoid"/>
    <property type="evidence" value="ECO:0007669"/>
    <property type="project" value="TreeGrafter"/>
</dbReference>
<dbReference type="FunFam" id="3.40.50.300:FF:000296">
    <property type="entry name" value="ATP-dependent DNA helicase RecQ"/>
    <property type="match status" value="1"/>
</dbReference>
<evidence type="ECO:0000256" key="7">
    <source>
        <dbReference type="ARBA" id="ARBA00023125"/>
    </source>
</evidence>
<dbReference type="GO" id="GO:0005737">
    <property type="term" value="C:cytoplasm"/>
    <property type="evidence" value="ECO:0007669"/>
    <property type="project" value="TreeGrafter"/>
</dbReference>